<accession>A0AA88HSA6</accession>
<evidence type="ECO:0000313" key="9">
    <source>
        <dbReference type="EMBL" id="KAK2716198.1"/>
    </source>
</evidence>
<dbReference type="Proteomes" id="UP001187531">
    <property type="component" value="Unassembled WGS sequence"/>
</dbReference>
<evidence type="ECO:0000256" key="7">
    <source>
        <dbReference type="ARBA" id="ARBA00023242"/>
    </source>
</evidence>
<dbReference type="Gene3D" id="1.25.10.10">
    <property type="entry name" value="Leucine-rich Repeat Variant"/>
    <property type="match status" value="2"/>
</dbReference>
<reference evidence="9" key="1">
    <citation type="submission" date="2023-07" db="EMBL/GenBank/DDBJ databases">
        <title>Chromosome-level genome assembly of Artemia franciscana.</title>
        <authorList>
            <person name="Jo E."/>
        </authorList>
    </citation>
    <scope>NUCLEOTIDE SEQUENCE</scope>
    <source>
        <tissue evidence="9">Whole body</tissue>
    </source>
</reference>
<dbReference type="SUPFAM" id="SSF48371">
    <property type="entry name" value="ARM repeat"/>
    <property type="match status" value="1"/>
</dbReference>
<dbReference type="PANTHER" id="PTHR12596">
    <property type="entry name" value="EXPORTIN 4,7-RELATED"/>
    <property type="match status" value="1"/>
</dbReference>
<sequence length="1130" mass="127759">MDVVRATNDLEEAARVLLAPPNIVTNEQRNAAETIYLDFRKLRSPYQLVRHILDNSSVDLVLFESAGLLKESLIREWKSIPESDINFWCQYLFNYVIGKPTLAAFVREKILQIVAVIVKRKSVDDAGSTRGEILQHVQTMIGSGDPSMQIIGCSIISSLMQEYANTVKSSDVGLRWETHLKTKKEFETADLRRIFEYCLNALNALFDSIPSQPDRNTYTLLSRLLAISESVLSWSFVPSMAFGKRLVGLFEAEQNPPFKPGRDWLNMLLGSDVPELFFKIHWKLRTFPDLSHHTVNCLTQLASLHIPPSVIGDERTKWLEKFVGPFLGFLNSVELNEREVVGIAMVFRRLVYNYQSESIQRLPPELVKAFAERFGQLTCQFCVMSMQEDIIQNSDDHLYSEAFELMLNGWEFMGCENLISDDLKREIFDTFLRCHISLPDGLRPPASSLNTTDTEIEETTENDRIQFRDQLYIIGHFGRMVPEHSLKTLHRLLEAKTSQLNQRLQQIHSNIDGSVDMTDLGEVYEDLHWILLVVANVICMNGDADVVLFPSELATYSQSQSRTVHVETSIKILTTPGNKTTDTLGYEAADMLICLIAAIFRVADVERHAADAGMAQLLSPELGTTLMWCLARWTQAYLGPCDSENLFVSPVLSAAFKLDSETSSWIIGFLLNKIESNLRTQPAEQELVSETVQLLIGLVNTREKQQMVVRSGAFWSLVRLHSGSEISQLSSSSRKRFFEGLTLAGAGHKERQDGEENAEEYYIRQVPKSLQERFSEILRVGNFDRLVHEEAVRSGIVLTLESLAGVVRGCQLTSTPSVFPVIRELLPDLVTVLDKGHNYTLLVESVLDFLISCAKSVLHFLSERDTSLFYNSTLESMQVYAKHRKGRLTVEKNAEDEFFNDLTMLMDLLLNLLTKDMLDMGFSEPADVEKMSASAVCLNGLFIVMPLLSLELLRFPSLCQQFFKTITYVAEIHTEKIFELPPEMMTQILSSIEIGLTTYGPNVTSLCCDFLQAVALFIKRKNLQGSPLYQAASHFLKIMLDLIISGKISSELMTTASSSLYALITAYQTEYQQLVQEILAAQEDPDCAEKLATAFNSLTKNIQSDPLGRMKFRDNFENFLVEVRSILIIK</sequence>
<dbReference type="AlphaFoldDB" id="A0AA88HSA6"/>
<dbReference type="InterPro" id="IPR016024">
    <property type="entry name" value="ARM-type_fold"/>
</dbReference>
<keyword evidence="6" id="KW-0653">Protein transport</keyword>
<proteinExistence type="inferred from homology"/>
<evidence type="ECO:0000256" key="8">
    <source>
        <dbReference type="ARBA" id="ARBA00040444"/>
    </source>
</evidence>
<dbReference type="EMBL" id="JAVRJZ010000012">
    <property type="protein sequence ID" value="KAK2716198.1"/>
    <property type="molecule type" value="Genomic_DNA"/>
</dbReference>
<dbReference type="InterPro" id="IPR044189">
    <property type="entry name" value="XPO4/7-like"/>
</dbReference>
<keyword evidence="7" id="KW-0539">Nucleus</keyword>
<dbReference type="GO" id="GO:0005643">
    <property type="term" value="C:nuclear pore"/>
    <property type="evidence" value="ECO:0007669"/>
    <property type="project" value="TreeGrafter"/>
</dbReference>
<dbReference type="GO" id="GO:0005049">
    <property type="term" value="F:nuclear export signal receptor activity"/>
    <property type="evidence" value="ECO:0007669"/>
    <property type="project" value="InterPro"/>
</dbReference>
<organism evidence="9 10">
    <name type="scientific">Artemia franciscana</name>
    <name type="common">Brine shrimp</name>
    <name type="synonym">Artemia sanfranciscana</name>
    <dbReference type="NCBI Taxonomy" id="6661"/>
    <lineage>
        <taxon>Eukaryota</taxon>
        <taxon>Metazoa</taxon>
        <taxon>Ecdysozoa</taxon>
        <taxon>Arthropoda</taxon>
        <taxon>Crustacea</taxon>
        <taxon>Branchiopoda</taxon>
        <taxon>Anostraca</taxon>
        <taxon>Artemiidae</taxon>
        <taxon>Artemia</taxon>
    </lineage>
</organism>
<evidence type="ECO:0000256" key="6">
    <source>
        <dbReference type="ARBA" id="ARBA00022927"/>
    </source>
</evidence>
<gene>
    <name evidence="9" type="ORF">QYM36_010690</name>
</gene>
<keyword evidence="10" id="KW-1185">Reference proteome</keyword>
<evidence type="ECO:0000256" key="5">
    <source>
        <dbReference type="ARBA" id="ARBA00022490"/>
    </source>
</evidence>
<evidence type="ECO:0000256" key="4">
    <source>
        <dbReference type="ARBA" id="ARBA00022448"/>
    </source>
</evidence>
<dbReference type="GO" id="GO:0005737">
    <property type="term" value="C:cytoplasm"/>
    <property type="evidence" value="ECO:0007669"/>
    <property type="project" value="UniProtKB-SubCell"/>
</dbReference>
<dbReference type="GO" id="GO:0006611">
    <property type="term" value="P:protein export from nucleus"/>
    <property type="evidence" value="ECO:0007669"/>
    <property type="project" value="TreeGrafter"/>
</dbReference>
<keyword evidence="4" id="KW-0813">Transport</keyword>
<comment type="subcellular location">
    <subcellularLocation>
        <location evidence="2">Cytoplasm</location>
    </subcellularLocation>
    <subcellularLocation>
        <location evidence="1">Nucleus</location>
    </subcellularLocation>
</comment>
<comment type="similarity">
    <text evidence="3">Belongs to the exportin family.</text>
</comment>
<dbReference type="InterPro" id="IPR011989">
    <property type="entry name" value="ARM-like"/>
</dbReference>
<evidence type="ECO:0000256" key="2">
    <source>
        <dbReference type="ARBA" id="ARBA00004496"/>
    </source>
</evidence>
<evidence type="ECO:0000256" key="3">
    <source>
        <dbReference type="ARBA" id="ARBA00009466"/>
    </source>
</evidence>
<name>A0AA88HSA6_ARTSF</name>
<keyword evidence="5" id="KW-0963">Cytoplasm</keyword>
<evidence type="ECO:0000256" key="1">
    <source>
        <dbReference type="ARBA" id="ARBA00004123"/>
    </source>
</evidence>
<comment type="caution">
    <text evidence="9">The sequence shown here is derived from an EMBL/GenBank/DDBJ whole genome shotgun (WGS) entry which is preliminary data.</text>
</comment>
<evidence type="ECO:0000313" key="10">
    <source>
        <dbReference type="Proteomes" id="UP001187531"/>
    </source>
</evidence>
<protein>
    <recommendedName>
        <fullName evidence="8">Exportin-4</fullName>
    </recommendedName>
</protein>
<dbReference type="PANTHER" id="PTHR12596:SF1">
    <property type="entry name" value="EXPORTIN-4"/>
    <property type="match status" value="1"/>
</dbReference>